<protein>
    <submittedName>
        <fullName evidence="1">Uncharacterized protein</fullName>
    </submittedName>
</protein>
<organism evidence="1 2">
    <name type="scientific">Streptococcus sinensis</name>
    <dbReference type="NCBI Taxonomy" id="176090"/>
    <lineage>
        <taxon>Bacteria</taxon>
        <taxon>Bacillati</taxon>
        <taxon>Bacillota</taxon>
        <taxon>Bacilli</taxon>
        <taxon>Lactobacillales</taxon>
        <taxon>Streptococcaceae</taxon>
        <taxon>Streptococcus</taxon>
    </lineage>
</organism>
<evidence type="ECO:0000313" key="1">
    <source>
        <dbReference type="EMBL" id="KGM37835.1"/>
    </source>
</evidence>
<accession>A0A0A0DIK2</accession>
<name>A0A0A0DIK2_9STRE</name>
<evidence type="ECO:0000313" key="2">
    <source>
        <dbReference type="Proteomes" id="UP000030019"/>
    </source>
</evidence>
<sequence>MTSSQFFSQRKTRKPPAELVADSINKKRLRKNCPSLYLVVEFYSIFKRR</sequence>
<gene>
    <name evidence="1" type="ORF">SSIN_0327</name>
</gene>
<keyword evidence="2" id="KW-1185">Reference proteome</keyword>
<proteinExistence type="predicted"/>
<reference evidence="1 2" key="1">
    <citation type="submission" date="2014-06" db="EMBL/GenBank/DDBJ databases">
        <authorList>
            <person name="Teng J.L."/>
            <person name="Huang Y."/>
            <person name="Tse H."/>
            <person name="Lau S.K."/>
            <person name="Woo P.C."/>
        </authorList>
    </citation>
    <scope>NUCLEOTIDE SEQUENCE [LARGE SCALE GENOMIC DNA]</scope>
    <source>
        <strain evidence="1 2">HKU4</strain>
    </source>
</reference>
<comment type="caution">
    <text evidence="1">The sequence shown here is derived from an EMBL/GenBank/DDBJ whole genome shotgun (WGS) entry which is preliminary data.</text>
</comment>
<dbReference type="AlphaFoldDB" id="A0A0A0DIK2"/>
<dbReference type="Proteomes" id="UP000030019">
    <property type="component" value="Unassembled WGS sequence"/>
</dbReference>
<dbReference type="PATRIC" id="fig|176090.4.peg.325"/>
<dbReference type="EMBL" id="JPEN01000029">
    <property type="protein sequence ID" value="KGM37835.1"/>
    <property type="molecule type" value="Genomic_DNA"/>
</dbReference>